<evidence type="ECO:0000256" key="1">
    <source>
        <dbReference type="SAM" id="MobiDB-lite"/>
    </source>
</evidence>
<gene>
    <name evidence="2" type="ORF">CCAX7_27170</name>
</gene>
<protein>
    <submittedName>
        <fullName evidence="2">Uncharacterized protein</fullName>
    </submittedName>
</protein>
<reference evidence="2 3" key="1">
    <citation type="journal article" date="2019" name="Int. J. Syst. Evol. Microbiol.">
        <title>Capsulimonas corticalis gen. nov., sp. nov., an aerobic capsulated bacterium, of a novel bacterial order, Capsulimonadales ord. nov., of the class Armatimonadia of the phylum Armatimonadetes.</title>
        <authorList>
            <person name="Li J."/>
            <person name="Kudo C."/>
            <person name="Tonouchi A."/>
        </authorList>
    </citation>
    <scope>NUCLEOTIDE SEQUENCE [LARGE SCALE GENOMIC DNA]</scope>
    <source>
        <strain evidence="2 3">AX-7</strain>
    </source>
</reference>
<dbReference type="Gene3D" id="1.20.120.1490">
    <property type="match status" value="1"/>
</dbReference>
<evidence type="ECO:0000313" key="3">
    <source>
        <dbReference type="Proteomes" id="UP000287394"/>
    </source>
</evidence>
<dbReference type="AlphaFoldDB" id="A0A402CTQ0"/>
<dbReference type="KEGG" id="ccot:CCAX7_27170"/>
<proteinExistence type="predicted"/>
<accession>A0A402CTQ0</accession>
<evidence type="ECO:0000313" key="2">
    <source>
        <dbReference type="EMBL" id="BDI30666.1"/>
    </source>
</evidence>
<sequence length="164" mass="18190">MDTHQLRKQLKRARWGAAIGFAVFLAGVLPGAAFAGSPGSVHLADADAPGMNLTPAQQQKLAALESASRAQSHDLFTQLQQIRGKLSDLYRKYDLDVAAATRLNQDLNRVQGQLLDQRLSDQQQLRRILTPDQFAQLQSSILRRPHPGEGHEGHDHRDQGWNSQ</sequence>
<keyword evidence="3" id="KW-1185">Reference proteome</keyword>
<dbReference type="Proteomes" id="UP000287394">
    <property type="component" value="Chromosome"/>
</dbReference>
<feature type="compositionally biased region" description="Basic and acidic residues" evidence="1">
    <location>
        <begin position="146"/>
        <end position="164"/>
    </location>
</feature>
<organism evidence="2 3">
    <name type="scientific">Capsulimonas corticalis</name>
    <dbReference type="NCBI Taxonomy" id="2219043"/>
    <lineage>
        <taxon>Bacteria</taxon>
        <taxon>Bacillati</taxon>
        <taxon>Armatimonadota</taxon>
        <taxon>Armatimonadia</taxon>
        <taxon>Capsulimonadales</taxon>
        <taxon>Capsulimonadaceae</taxon>
        <taxon>Capsulimonas</taxon>
    </lineage>
</organism>
<feature type="region of interest" description="Disordered" evidence="1">
    <location>
        <begin position="138"/>
        <end position="164"/>
    </location>
</feature>
<name>A0A402CTQ0_9BACT</name>
<dbReference type="InterPro" id="IPR025961">
    <property type="entry name" value="Metal_resist"/>
</dbReference>
<dbReference type="EMBL" id="AP025739">
    <property type="protein sequence ID" value="BDI30666.1"/>
    <property type="molecule type" value="Genomic_DNA"/>
</dbReference>
<dbReference type="Pfam" id="PF13801">
    <property type="entry name" value="Metal_resist"/>
    <property type="match status" value="1"/>
</dbReference>